<dbReference type="WBParaSite" id="EgrG_000625700">
    <property type="protein sequence ID" value="EgrG_000625700"/>
    <property type="gene ID" value="EgrG_000625700"/>
</dbReference>
<dbReference type="EMBL" id="LK028578">
    <property type="protein sequence ID" value="CDS18469.1"/>
    <property type="molecule type" value="Genomic_DNA"/>
</dbReference>
<dbReference type="AlphaFoldDB" id="A0A068WLC3"/>
<proteinExistence type="predicted"/>
<organism evidence="1">
    <name type="scientific">Echinococcus granulosus</name>
    <name type="common">Hydatid tapeworm</name>
    <dbReference type="NCBI Taxonomy" id="6210"/>
    <lineage>
        <taxon>Eukaryota</taxon>
        <taxon>Metazoa</taxon>
        <taxon>Spiralia</taxon>
        <taxon>Lophotrochozoa</taxon>
        <taxon>Platyhelminthes</taxon>
        <taxon>Cestoda</taxon>
        <taxon>Eucestoda</taxon>
        <taxon>Cyclophyllidea</taxon>
        <taxon>Taeniidae</taxon>
        <taxon>Echinococcus</taxon>
        <taxon>Echinococcus granulosus group</taxon>
    </lineage>
</organism>
<name>A0A068WLC3_ECHGR</name>
<reference evidence="3" key="3">
    <citation type="submission" date="2020-10" db="UniProtKB">
        <authorList>
            <consortium name="WormBaseParasite"/>
        </authorList>
    </citation>
    <scope>IDENTIFICATION</scope>
</reference>
<sequence length="70" mass="7779">MTIWVCSRSRSIVCGWALLGGATTYKAKLTISPVLIRLKELEGGKGTRATYGKIYFNYDTKHILRLGSIT</sequence>
<dbReference type="Proteomes" id="UP000492820">
    <property type="component" value="Unassembled WGS sequence"/>
</dbReference>
<reference evidence="1 2" key="1">
    <citation type="journal article" date="2013" name="Nature">
        <title>The genomes of four tapeworm species reveal adaptations to parasitism.</title>
        <authorList>
            <person name="Tsai I.J."/>
            <person name="Zarowiecki M."/>
            <person name="Holroyd N."/>
            <person name="Garciarrubio A."/>
            <person name="Sanchez-Flores A."/>
            <person name="Brooks K.L."/>
            <person name="Tracey A."/>
            <person name="Bobes R.J."/>
            <person name="Fragoso G."/>
            <person name="Sciutto E."/>
            <person name="Aslett M."/>
            <person name="Beasley H."/>
            <person name="Bennett H.M."/>
            <person name="Cai J."/>
            <person name="Camicia F."/>
            <person name="Clark R."/>
            <person name="Cucher M."/>
            <person name="De Silva N."/>
            <person name="Day T.A."/>
            <person name="Deplazes P."/>
            <person name="Estrada K."/>
            <person name="Fernandez C."/>
            <person name="Holland P.W."/>
            <person name="Hou J."/>
            <person name="Hu S."/>
            <person name="Huckvale T."/>
            <person name="Hung S.S."/>
            <person name="Kamenetzky L."/>
            <person name="Keane J.A."/>
            <person name="Kiss F."/>
            <person name="Koziol U."/>
            <person name="Lambert O."/>
            <person name="Liu K."/>
            <person name="Luo X."/>
            <person name="Luo Y."/>
            <person name="Macchiaroli N."/>
            <person name="Nichol S."/>
            <person name="Paps J."/>
            <person name="Parkinson J."/>
            <person name="Pouchkina-Stantcheva N."/>
            <person name="Riddiford N."/>
            <person name="Rosenzvit M."/>
            <person name="Salinas G."/>
            <person name="Wasmuth J.D."/>
            <person name="Zamanian M."/>
            <person name="Zheng Y."/>
            <person name="Cai X."/>
            <person name="Soberon X."/>
            <person name="Olson P.D."/>
            <person name="Laclette J.P."/>
            <person name="Brehm K."/>
            <person name="Berriman M."/>
            <person name="Garciarrubio A."/>
            <person name="Bobes R.J."/>
            <person name="Fragoso G."/>
            <person name="Sanchez-Flores A."/>
            <person name="Estrada K."/>
            <person name="Cevallos M.A."/>
            <person name="Morett E."/>
            <person name="Gonzalez V."/>
            <person name="Portillo T."/>
            <person name="Ochoa-Leyva A."/>
            <person name="Jose M.V."/>
            <person name="Sciutto E."/>
            <person name="Landa A."/>
            <person name="Jimenez L."/>
            <person name="Valdes V."/>
            <person name="Carrero J.C."/>
            <person name="Larralde C."/>
            <person name="Morales-Montor J."/>
            <person name="Limon-Lason J."/>
            <person name="Soberon X."/>
            <person name="Laclette J.P."/>
        </authorList>
    </citation>
    <scope>NUCLEOTIDE SEQUENCE [LARGE SCALE GENOMIC DNA]</scope>
</reference>
<accession>A0A068WLC3</accession>
<evidence type="ECO:0000313" key="2">
    <source>
        <dbReference type="Proteomes" id="UP000492820"/>
    </source>
</evidence>
<evidence type="ECO:0000313" key="3">
    <source>
        <dbReference type="WBParaSite" id="EgrG_000625700"/>
    </source>
</evidence>
<gene>
    <name evidence="1" type="ORF">EgrG_000625700</name>
</gene>
<protein>
    <submittedName>
        <fullName evidence="3">Secreted protein</fullName>
    </submittedName>
</protein>
<reference evidence="1" key="2">
    <citation type="submission" date="2014-06" db="EMBL/GenBank/DDBJ databases">
        <authorList>
            <person name="Aslett M."/>
        </authorList>
    </citation>
    <scope>NUCLEOTIDE SEQUENCE</scope>
</reference>
<evidence type="ECO:0000313" key="1">
    <source>
        <dbReference type="EMBL" id="CDS18469.1"/>
    </source>
</evidence>